<accession>A0A6I2F8P3</accession>
<dbReference type="AlphaFoldDB" id="A0A6I2F8P3"/>
<dbReference type="Pfam" id="PF08220">
    <property type="entry name" value="HTH_DeoR"/>
    <property type="match status" value="1"/>
</dbReference>
<dbReference type="SUPFAM" id="SSF53822">
    <property type="entry name" value="Periplasmic binding protein-like I"/>
    <property type="match status" value="1"/>
</dbReference>
<dbReference type="GO" id="GO:0000976">
    <property type="term" value="F:transcription cis-regulatory region binding"/>
    <property type="evidence" value="ECO:0007669"/>
    <property type="project" value="TreeGrafter"/>
</dbReference>
<keyword evidence="6" id="KW-1185">Reference proteome</keyword>
<sequence>MNDARLPRFAIERRERILDELRLRGAVTVRDLADQLGVTEITVRRDIGALADQGLVTRVHGGATLRSPLDRTVPRAADGGHARYRIGLVAPSLSYYWPQIVSGARAAASAAQAQLVLRGASYDPADQRRQIAALVDSGSVHGLVVGPETAGRDGAAILTWLERLDIPVVLVERRSPSALALQRLEWVTTDHEFGAILAVHHLYQEGHRRMALALQRASPTSEHLRSGWARGLADLGLDADASFEFTIEDLDSAQREGNLAELVDRCLATGTTGLLVHSDPQAIHLEHHVLDRDLRIPEDLAIVAYDDEIAESGEPPITALRPPKAHIGRLAVETLLARLDEGPHRPVQRVQALPELIIRASSRRSG</sequence>
<dbReference type="InterPro" id="IPR036388">
    <property type="entry name" value="WH-like_DNA-bd_sf"/>
</dbReference>
<keyword evidence="1" id="KW-0805">Transcription regulation</keyword>
<evidence type="ECO:0000313" key="6">
    <source>
        <dbReference type="Proteomes" id="UP000431080"/>
    </source>
</evidence>
<dbReference type="PANTHER" id="PTHR30146:SF155">
    <property type="entry name" value="ALANINE RACEMASE"/>
    <property type="match status" value="1"/>
</dbReference>
<evidence type="ECO:0000256" key="3">
    <source>
        <dbReference type="ARBA" id="ARBA00023163"/>
    </source>
</evidence>
<dbReference type="InterPro" id="IPR036390">
    <property type="entry name" value="WH_DNA-bd_sf"/>
</dbReference>
<dbReference type="InterPro" id="IPR001034">
    <property type="entry name" value="DeoR_HTH"/>
</dbReference>
<evidence type="ECO:0000313" key="5">
    <source>
        <dbReference type="EMBL" id="MRG61222.1"/>
    </source>
</evidence>
<evidence type="ECO:0000256" key="2">
    <source>
        <dbReference type="ARBA" id="ARBA00023125"/>
    </source>
</evidence>
<dbReference type="SMART" id="SM00420">
    <property type="entry name" value="HTH_DEOR"/>
    <property type="match status" value="1"/>
</dbReference>
<reference evidence="5 6" key="1">
    <citation type="submission" date="2019-10" db="EMBL/GenBank/DDBJ databases">
        <authorList>
            <person name="Nie G."/>
            <person name="Ming H."/>
            <person name="Yi B."/>
        </authorList>
    </citation>
    <scope>NUCLEOTIDE SEQUENCE [LARGE SCALE GENOMIC DNA]</scope>
    <source>
        <strain evidence="5 6">CFH 90414</strain>
    </source>
</reference>
<dbReference type="Gene3D" id="1.10.10.10">
    <property type="entry name" value="Winged helix-like DNA-binding domain superfamily/Winged helix DNA-binding domain"/>
    <property type="match status" value="1"/>
</dbReference>
<dbReference type="PRINTS" id="PR00037">
    <property type="entry name" value="HTHLACR"/>
</dbReference>
<dbReference type="Pfam" id="PF13377">
    <property type="entry name" value="Peripla_BP_3"/>
    <property type="match status" value="1"/>
</dbReference>
<name>A0A6I2F8P3_9MICO</name>
<evidence type="ECO:0000259" key="4">
    <source>
        <dbReference type="PROSITE" id="PS51000"/>
    </source>
</evidence>
<gene>
    <name evidence="5" type="ORF">GE115_15310</name>
</gene>
<dbReference type="InterPro" id="IPR046335">
    <property type="entry name" value="LacI/GalR-like_sensor"/>
</dbReference>
<proteinExistence type="predicted"/>
<dbReference type="Proteomes" id="UP000431080">
    <property type="component" value="Unassembled WGS sequence"/>
</dbReference>
<keyword evidence="2" id="KW-0238">DNA-binding</keyword>
<dbReference type="PROSITE" id="PS51000">
    <property type="entry name" value="HTH_DEOR_2"/>
    <property type="match status" value="1"/>
</dbReference>
<dbReference type="PROSITE" id="PS00894">
    <property type="entry name" value="HTH_DEOR_1"/>
    <property type="match status" value="1"/>
</dbReference>
<dbReference type="GO" id="GO:0003700">
    <property type="term" value="F:DNA-binding transcription factor activity"/>
    <property type="evidence" value="ECO:0007669"/>
    <property type="project" value="InterPro"/>
</dbReference>
<keyword evidence="3" id="KW-0804">Transcription</keyword>
<comment type="caution">
    <text evidence="5">The sequence shown here is derived from an EMBL/GenBank/DDBJ whole genome shotgun (WGS) entry which is preliminary data.</text>
</comment>
<dbReference type="SUPFAM" id="SSF46785">
    <property type="entry name" value="Winged helix' DNA-binding domain"/>
    <property type="match status" value="1"/>
</dbReference>
<dbReference type="EMBL" id="WJIF01000010">
    <property type="protein sequence ID" value="MRG61222.1"/>
    <property type="molecule type" value="Genomic_DNA"/>
</dbReference>
<feature type="domain" description="HTH deoR-type" evidence="4">
    <location>
        <begin position="10"/>
        <end position="65"/>
    </location>
</feature>
<dbReference type="InterPro" id="IPR018356">
    <property type="entry name" value="Tscrpt_reg_HTH_DeoR_CS"/>
</dbReference>
<dbReference type="InterPro" id="IPR028082">
    <property type="entry name" value="Peripla_BP_I"/>
</dbReference>
<dbReference type="Gene3D" id="3.40.50.2300">
    <property type="match status" value="2"/>
</dbReference>
<evidence type="ECO:0000256" key="1">
    <source>
        <dbReference type="ARBA" id="ARBA00023015"/>
    </source>
</evidence>
<protein>
    <submittedName>
        <fullName evidence="5">DeoR family transcriptional regulator</fullName>
    </submittedName>
</protein>
<dbReference type="RefSeq" id="WP_312855236.1">
    <property type="nucleotide sequence ID" value="NZ_WJIF01000010.1"/>
</dbReference>
<organism evidence="5 6">
    <name type="scientific">Agromyces agglutinans</name>
    <dbReference type="NCBI Taxonomy" id="2662258"/>
    <lineage>
        <taxon>Bacteria</taxon>
        <taxon>Bacillati</taxon>
        <taxon>Actinomycetota</taxon>
        <taxon>Actinomycetes</taxon>
        <taxon>Micrococcales</taxon>
        <taxon>Microbacteriaceae</taxon>
        <taxon>Agromyces</taxon>
    </lineage>
</organism>
<dbReference type="PANTHER" id="PTHR30146">
    <property type="entry name" value="LACI-RELATED TRANSCRIPTIONAL REPRESSOR"/>
    <property type="match status" value="1"/>
</dbReference>